<keyword evidence="3" id="KW-0732">Signal</keyword>
<evidence type="ECO:0000313" key="6">
    <source>
        <dbReference type="Proteomes" id="UP000189761"/>
    </source>
</evidence>
<keyword evidence="6" id="KW-1185">Reference proteome</keyword>
<dbReference type="Pfam" id="PF01297">
    <property type="entry name" value="ZnuA"/>
    <property type="match status" value="1"/>
</dbReference>
<dbReference type="SUPFAM" id="SSF53807">
    <property type="entry name" value="Helical backbone' metal receptor"/>
    <property type="match status" value="1"/>
</dbReference>
<reference evidence="5 6" key="1">
    <citation type="submission" date="2017-01" db="EMBL/GenBank/DDBJ databases">
        <title>Draft genome sequence of Bacillus oleronius.</title>
        <authorList>
            <person name="Allam M."/>
        </authorList>
    </citation>
    <scope>NUCLEOTIDE SEQUENCE [LARGE SCALE GENOMIC DNA]</scope>
    <source>
        <strain evidence="5 6">DSM 9356</strain>
    </source>
</reference>
<dbReference type="CDD" id="cd01017">
    <property type="entry name" value="AdcA"/>
    <property type="match status" value="1"/>
</dbReference>
<keyword evidence="2 4" id="KW-0813">Transport</keyword>
<dbReference type="GO" id="GO:0030001">
    <property type="term" value="P:metal ion transport"/>
    <property type="evidence" value="ECO:0007669"/>
    <property type="project" value="InterPro"/>
</dbReference>
<dbReference type="AlphaFoldDB" id="A0A8E2I4U3"/>
<dbReference type="InterPro" id="IPR050492">
    <property type="entry name" value="Bact_metal-bind_prot9"/>
</dbReference>
<comment type="similarity">
    <text evidence="1 4">Belongs to the bacterial solute-binding protein 9 family.</text>
</comment>
<dbReference type="PANTHER" id="PTHR42953:SF3">
    <property type="entry name" value="HIGH-AFFINITY ZINC UPTAKE SYSTEM PROTEIN ZNUA"/>
    <property type="match status" value="1"/>
</dbReference>
<dbReference type="PRINTS" id="PR00690">
    <property type="entry name" value="ADHESNFAMILY"/>
</dbReference>
<dbReference type="InterPro" id="IPR006129">
    <property type="entry name" value="AdhesinB"/>
</dbReference>
<sequence>MLKRHYMISLIMVISTLFIVSGCSSRSAVKDGNNGKLQIVTTFYPMYEFTKNIAKDKANVELLIPSNIEPHDWEPSPKDVGRIQNADLFVYNSQYFETWVPAIQKSVGNEKLSFVEASSKIHLAGNSSDNHHENVDPHVWLSPVLAQKEVKAITSAIIKADPKNKEYYQKNSDRYIEKLSKLDRDYQTALKDAKKKEIITQHSAFGYLTKEYGLKQVPIAGLSPSQEPSPSKLSELKQFAEEHQVKIIYFEELTSPKVAETLANEIGAKTEVLSTLEGLSKEEQEKGSNYITVMQKNLDAIKKSVID</sequence>
<organism evidence="5 6">
    <name type="scientific">Heyndrickxia oleronia</name>
    <dbReference type="NCBI Taxonomy" id="38875"/>
    <lineage>
        <taxon>Bacteria</taxon>
        <taxon>Bacillati</taxon>
        <taxon>Bacillota</taxon>
        <taxon>Bacilli</taxon>
        <taxon>Bacillales</taxon>
        <taxon>Bacillaceae</taxon>
        <taxon>Heyndrickxia</taxon>
    </lineage>
</organism>
<gene>
    <name evidence="5" type="ORF">BWZ43_19535</name>
</gene>
<dbReference type="Proteomes" id="UP000189761">
    <property type="component" value="Unassembled WGS sequence"/>
</dbReference>
<evidence type="ECO:0000256" key="4">
    <source>
        <dbReference type="RuleBase" id="RU003512"/>
    </source>
</evidence>
<dbReference type="PROSITE" id="PS51257">
    <property type="entry name" value="PROKAR_LIPOPROTEIN"/>
    <property type="match status" value="1"/>
</dbReference>
<evidence type="ECO:0000256" key="2">
    <source>
        <dbReference type="ARBA" id="ARBA00022448"/>
    </source>
</evidence>
<dbReference type="RefSeq" id="WP_078110988.1">
    <property type="nucleotide sequence ID" value="NZ_CP065424.1"/>
</dbReference>
<protein>
    <submittedName>
        <fullName evidence="5">Zinc ABC transporter substrate-binding protein</fullName>
    </submittedName>
</protein>
<dbReference type="EMBL" id="MTLA01000273">
    <property type="protein sequence ID" value="OOP66711.1"/>
    <property type="molecule type" value="Genomic_DNA"/>
</dbReference>
<dbReference type="InterPro" id="IPR006128">
    <property type="entry name" value="Lipoprotein_PsaA-like"/>
</dbReference>
<evidence type="ECO:0000256" key="1">
    <source>
        <dbReference type="ARBA" id="ARBA00011028"/>
    </source>
</evidence>
<dbReference type="PRINTS" id="PR00691">
    <property type="entry name" value="ADHESINB"/>
</dbReference>
<dbReference type="GO" id="GO:0007155">
    <property type="term" value="P:cell adhesion"/>
    <property type="evidence" value="ECO:0007669"/>
    <property type="project" value="InterPro"/>
</dbReference>
<evidence type="ECO:0000256" key="3">
    <source>
        <dbReference type="ARBA" id="ARBA00022729"/>
    </source>
</evidence>
<dbReference type="InterPro" id="IPR006127">
    <property type="entry name" value="ZnuA-like"/>
</dbReference>
<comment type="caution">
    <text evidence="5">The sequence shown here is derived from an EMBL/GenBank/DDBJ whole genome shotgun (WGS) entry which is preliminary data.</text>
</comment>
<dbReference type="GO" id="GO:0046872">
    <property type="term" value="F:metal ion binding"/>
    <property type="evidence" value="ECO:0007669"/>
    <property type="project" value="InterPro"/>
</dbReference>
<evidence type="ECO:0000313" key="5">
    <source>
        <dbReference type="EMBL" id="OOP66711.1"/>
    </source>
</evidence>
<dbReference type="Gene3D" id="3.40.50.1980">
    <property type="entry name" value="Nitrogenase molybdenum iron protein domain"/>
    <property type="match status" value="2"/>
</dbReference>
<dbReference type="PANTHER" id="PTHR42953">
    <property type="entry name" value="HIGH-AFFINITY ZINC UPTAKE SYSTEM PROTEIN ZNUA-RELATED"/>
    <property type="match status" value="1"/>
</dbReference>
<proteinExistence type="inferred from homology"/>
<name>A0A8E2I4U3_9BACI</name>
<accession>A0A8E2I4U3</accession>